<accession>A0A9W6Q973</accession>
<dbReference type="PANTHER" id="PTHR35010:SF3">
    <property type="entry name" value="BLL4873 PROTEIN"/>
    <property type="match status" value="1"/>
</dbReference>
<organism evidence="2 3">
    <name type="scientific">Kitasatospora phosalacinea</name>
    <dbReference type="NCBI Taxonomy" id="2065"/>
    <lineage>
        <taxon>Bacteria</taxon>
        <taxon>Bacillati</taxon>
        <taxon>Actinomycetota</taxon>
        <taxon>Actinomycetes</taxon>
        <taxon>Kitasatosporales</taxon>
        <taxon>Streptomycetaceae</taxon>
        <taxon>Kitasatospora</taxon>
    </lineage>
</organism>
<dbReference type="InterPro" id="IPR010982">
    <property type="entry name" value="Lambda_DNA-bd_dom_sf"/>
</dbReference>
<sequence length="283" mass="31502">MGAVVSEVGSRARRPELREFLRSRRARITPEMAGLPAAPRRRGQGLRQEEVAVLAGVGASWYQWLEQGRDIVVSAQVLDAVARVLRLDSAERRHLYALAELNPPPPDPAPRPEYCEGLQRLIEAWEPRPATVLDRYWNHVAWNESARLSLGLEGADRNCLVGFFRQRAQRRGAASLAAWERVAPLVVAAFRAAAADHPGDPGFAEVVAELRRTSGEFAQLWARQEVRELAAVVNEVEHPVVGTLTFESTQLRMPAQPGITLVLYNPVEGTETAQKVRWLLSEE</sequence>
<dbReference type="Proteomes" id="UP001165041">
    <property type="component" value="Unassembled WGS sequence"/>
</dbReference>
<dbReference type="InterPro" id="IPR041413">
    <property type="entry name" value="MLTR_LBD"/>
</dbReference>
<protein>
    <submittedName>
        <fullName evidence="2">Transcriptional regulator</fullName>
    </submittedName>
</protein>
<evidence type="ECO:0000259" key="1">
    <source>
        <dbReference type="SMART" id="SM00530"/>
    </source>
</evidence>
<dbReference type="RefSeq" id="WP_285736596.1">
    <property type="nucleotide sequence ID" value="NZ_BSSA01000009.1"/>
</dbReference>
<proteinExistence type="predicted"/>
<dbReference type="InterPro" id="IPR001387">
    <property type="entry name" value="Cro/C1-type_HTH"/>
</dbReference>
<evidence type="ECO:0000313" key="2">
    <source>
        <dbReference type="EMBL" id="GLW70776.1"/>
    </source>
</evidence>
<dbReference type="EMBL" id="BSSA01000009">
    <property type="protein sequence ID" value="GLW70776.1"/>
    <property type="molecule type" value="Genomic_DNA"/>
</dbReference>
<evidence type="ECO:0000313" key="3">
    <source>
        <dbReference type="Proteomes" id="UP001165041"/>
    </source>
</evidence>
<dbReference type="CDD" id="cd00093">
    <property type="entry name" value="HTH_XRE"/>
    <property type="match status" value="1"/>
</dbReference>
<dbReference type="GO" id="GO:0003677">
    <property type="term" value="F:DNA binding"/>
    <property type="evidence" value="ECO:0007669"/>
    <property type="project" value="InterPro"/>
</dbReference>
<dbReference type="SMART" id="SM00530">
    <property type="entry name" value="HTH_XRE"/>
    <property type="match status" value="1"/>
</dbReference>
<reference evidence="2" key="1">
    <citation type="submission" date="2023-02" db="EMBL/GenBank/DDBJ databases">
        <title>Kitasatospora phosalacinea NBRC 14627.</title>
        <authorList>
            <person name="Ichikawa N."/>
            <person name="Sato H."/>
            <person name="Tonouchi N."/>
        </authorList>
    </citation>
    <scope>NUCLEOTIDE SEQUENCE</scope>
    <source>
        <strain evidence="2">NBRC 14627</strain>
    </source>
</reference>
<dbReference type="Pfam" id="PF17765">
    <property type="entry name" value="MLTR_LBD"/>
    <property type="match status" value="1"/>
</dbReference>
<dbReference type="SUPFAM" id="SSF47413">
    <property type="entry name" value="lambda repressor-like DNA-binding domains"/>
    <property type="match status" value="1"/>
</dbReference>
<gene>
    <name evidence="2" type="ORF">Kpho02_30750</name>
</gene>
<name>A0A9W6Q973_9ACTN</name>
<feature type="domain" description="HTH cro/C1-type" evidence="1">
    <location>
        <begin position="16"/>
        <end position="92"/>
    </location>
</feature>
<dbReference type="Gene3D" id="1.10.260.40">
    <property type="entry name" value="lambda repressor-like DNA-binding domains"/>
    <property type="match status" value="1"/>
</dbReference>
<dbReference type="PANTHER" id="PTHR35010">
    <property type="entry name" value="BLL4672 PROTEIN-RELATED"/>
    <property type="match status" value="1"/>
</dbReference>
<dbReference type="AlphaFoldDB" id="A0A9W6Q973"/>
<dbReference type="Gene3D" id="3.30.450.180">
    <property type="match status" value="1"/>
</dbReference>
<dbReference type="Pfam" id="PF13560">
    <property type="entry name" value="HTH_31"/>
    <property type="match status" value="1"/>
</dbReference>
<comment type="caution">
    <text evidence="2">The sequence shown here is derived from an EMBL/GenBank/DDBJ whole genome shotgun (WGS) entry which is preliminary data.</text>
</comment>